<comment type="function">
    <text evidence="3">Plays an important role in DNA replication, recombination and repair. Binds to ssDNA and to an array of partner proteins to recruit them to their sites of action during DNA metabolism.</text>
</comment>
<name>A0A369W006_9HYPH</name>
<evidence type="ECO:0000256" key="1">
    <source>
        <dbReference type="ARBA" id="ARBA00023125"/>
    </source>
</evidence>
<comment type="caution">
    <text evidence="6">The sequence shown here is derived from an EMBL/GenBank/DDBJ whole genome shotgun (WGS) entry which is preliminary data.</text>
</comment>
<evidence type="ECO:0000256" key="5">
    <source>
        <dbReference type="SAM" id="MobiDB-lite"/>
    </source>
</evidence>
<organism evidence="6 7">
    <name type="scientific">Pelagibacterium lacus</name>
    <dbReference type="NCBI Taxonomy" id="2282655"/>
    <lineage>
        <taxon>Bacteria</taxon>
        <taxon>Pseudomonadati</taxon>
        <taxon>Pseudomonadota</taxon>
        <taxon>Alphaproteobacteria</taxon>
        <taxon>Hyphomicrobiales</taxon>
        <taxon>Devosiaceae</taxon>
        <taxon>Pelagibacterium</taxon>
    </lineage>
</organism>
<keyword evidence="2 3" id="KW-0233">DNA recombination</keyword>
<dbReference type="InterPro" id="IPR012340">
    <property type="entry name" value="NA-bd_OB-fold"/>
</dbReference>
<keyword evidence="3" id="KW-0235">DNA replication</keyword>
<dbReference type="Pfam" id="PF00436">
    <property type="entry name" value="SSB"/>
    <property type="match status" value="1"/>
</dbReference>
<dbReference type="HAMAP" id="MF_00984">
    <property type="entry name" value="SSB"/>
    <property type="match status" value="1"/>
</dbReference>
<dbReference type="PROSITE" id="PS50935">
    <property type="entry name" value="SSB"/>
    <property type="match status" value="1"/>
</dbReference>
<reference evidence="7" key="1">
    <citation type="submission" date="2018-07" db="EMBL/GenBank/DDBJ databases">
        <authorList>
            <person name="Liu B.-T."/>
            <person name="Du Z."/>
        </authorList>
    </citation>
    <scope>NUCLEOTIDE SEQUENCE [LARGE SCALE GENOMIC DNA]</scope>
    <source>
        <strain evidence="7">XYN52</strain>
    </source>
</reference>
<keyword evidence="1 3" id="KW-0238">DNA-binding</keyword>
<evidence type="ECO:0000256" key="3">
    <source>
        <dbReference type="HAMAP-Rule" id="MF_00984"/>
    </source>
</evidence>
<dbReference type="GO" id="GO:0006260">
    <property type="term" value="P:DNA replication"/>
    <property type="evidence" value="ECO:0007669"/>
    <property type="project" value="UniProtKB-UniRule"/>
</dbReference>
<dbReference type="NCBIfam" id="TIGR00621">
    <property type="entry name" value="ssb"/>
    <property type="match status" value="1"/>
</dbReference>
<dbReference type="PANTHER" id="PTHR10302:SF27">
    <property type="entry name" value="SINGLE-STRANDED DNA-BINDING PROTEIN"/>
    <property type="match status" value="1"/>
</dbReference>
<keyword evidence="3" id="KW-0227">DNA damage</keyword>
<comment type="caution">
    <text evidence="3">Lacks conserved residue(s) required for the propagation of feature annotation.</text>
</comment>
<gene>
    <name evidence="6" type="primary">ssb</name>
    <name evidence="6" type="ORF">DVH29_15190</name>
</gene>
<dbReference type="SUPFAM" id="SSF50249">
    <property type="entry name" value="Nucleic acid-binding proteins"/>
    <property type="match status" value="1"/>
</dbReference>
<dbReference type="EMBL" id="QQNH01000039">
    <property type="protein sequence ID" value="RDE07713.1"/>
    <property type="molecule type" value="Genomic_DNA"/>
</dbReference>
<sequence length="160" mass="17406">MAMSSINKAIVLGNLGQDPDVRTTQNGTKVVTLSVATSERWKSNGEQKERTEWHRVIVWGGKDSDGLAGVAEKYLRKGSKVYIEGKIQTRKWTDQNGTDRYTTEIVLNGFGANLVLLDRQEGSSRPPSPDSPDDYGTSRSRSGGSANVADAGGMDDEIPF</sequence>
<feature type="region of interest" description="Disordered" evidence="5">
    <location>
        <begin position="118"/>
        <end position="160"/>
    </location>
</feature>
<evidence type="ECO:0000256" key="2">
    <source>
        <dbReference type="ARBA" id="ARBA00023172"/>
    </source>
</evidence>
<dbReference type="InterPro" id="IPR011344">
    <property type="entry name" value="ssDNA-bd"/>
</dbReference>
<dbReference type="Proteomes" id="UP000253759">
    <property type="component" value="Unassembled WGS sequence"/>
</dbReference>
<dbReference type="InterPro" id="IPR000424">
    <property type="entry name" value="Primosome_PriB/ssb"/>
</dbReference>
<proteinExistence type="inferred from homology"/>
<dbReference type="OrthoDB" id="9809878at2"/>
<dbReference type="GO" id="GO:0006281">
    <property type="term" value="P:DNA repair"/>
    <property type="evidence" value="ECO:0007669"/>
    <property type="project" value="UniProtKB-UniRule"/>
</dbReference>
<keyword evidence="7" id="KW-1185">Reference proteome</keyword>
<dbReference type="PANTHER" id="PTHR10302">
    <property type="entry name" value="SINGLE-STRANDED DNA-BINDING PROTEIN"/>
    <property type="match status" value="1"/>
</dbReference>
<protein>
    <recommendedName>
        <fullName evidence="3 4">Single-stranded DNA-binding protein</fullName>
        <shortName evidence="3">SSB</shortName>
    </recommendedName>
</protein>
<dbReference type="Gene3D" id="2.40.50.140">
    <property type="entry name" value="Nucleic acid-binding proteins"/>
    <property type="match status" value="1"/>
</dbReference>
<dbReference type="GO" id="GO:0009295">
    <property type="term" value="C:nucleoid"/>
    <property type="evidence" value="ECO:0007669"/>
    <property type="project" value="TreeGrafter"/>
</dbReference>
<evidence type="ECO:0000313" key="6">
    <source>
        <dbReference type="EMBL" id="RDE07713.1"/>
    </source>
</evidence>
<evidence type="ECO:0000313" key="7">
    <source>
        <dbReference type="Proteomes" id="UP000253759"/>
    </source>
</evidence>
<comment type="subunit">
    <text evidence="3">Homotetramer.</text>
</comment>
<dbReference type="AlphaFoldDB" id="A0A369W006"/>
<dbReference type="GO" id="GO:0006310">
    <property type="term" value="P:DNA recombination"/>
    <property type="evidence" value="ECO:0007669"/>
    <property type="project" value="UniProtKB-UniRule"/>
</dbReference>
<dbReference type="CDD" id="cd04496">
    <property type="entry name" value="SSB_OBF"/>
    <property type="match status" value="1"/>
</dbReference>
<accession>A0A369W006</accession>
<evidence type="ECO:0000256" key="4">
    <source>
        <dbReference type="RuleBase" id="RU000524"/>
    </source>
</evidence>
<dbReference type="GO" id="GO:0003697">
    <property type="term" value="F:single-stranded DNA binding"/>
    <property type="evidence" value="ECO:0007669"/>
    <property type="project" value="UniProtKB-UniRule"/>
</dbReference>
<feature type="short sequence motif" description="Important for interaction with partner proteins" evidence="3">
    <location>
        <begin position="155"/>
        <end position="160"/>
    </location>
</feature>
<keyword evidence="3" id="KW-0234">DNA repair</keyword>